<organism evidence="8 9">
    <name type="scientific">Tritonibacter multivorans</name>
    <dbReference type="NCBI Taxonomy" id="928856"/>
    <lineage>
        <taxon>Bacteria</taxon>
        <taxon>Pseudomonadati</taxon>
        <taxon>Pseudomonadota</taxon>
        <taxon>Alphaproteobacteria</taxon>
        <taxon>Rhodobacterales</taxon>
        <taxon>Paracoccaceae</taxon>
        <taxon>Tritonibacter</taxon>
    </lineage>
</organism>
<gene>
    <name evidence="8" type="ORF">TRM7557_02011</name>
</gene>
<feature type="transmembrane region" description="Helical" evidence="6">
    <location>
        <begin position="162"/>
        <end position="184"/>
    </location>
</feature>
<evidence type="ECO:0000256" key="5">
    <source>
        <dbReference type="ARBA" id="ARBA00023136"/>
    </source>
</evidence>
<evidence type="ECO:0000256" key="3">
    <source>
        <dbReference type="ARBA" id="ARBA00022692"/>
    </source>
</evidence>
<dbReference type="EMBL" id="CYSD01000032">
    <property type="protein sequence ID" value="CUH78717.1"/>
    <property type="molecule type" value="Genomic_DNA"/>
</dbReference>
<keyword evidence="3 6" id="KW-0812">Transmembrane</keyword>
<dbReference type="InterPro" id="IPR008457">
    <property type="entry name" value="Cu-R_CopD_dom"/>
</dbReference>
<keyword evidence="4 6" id="KW-1133">Transmembrane helix</keyword>
<dbReference type="RefSeq" id="WP_058290077.1">
    <property type="nucleotide sequence ID" value="NZ_CYSD01000032.1"/>
</dbReference>
<keyword evidence="5 6" id="KW-0472">Membrane</keyword>
<protein>
    <submittedName>
        <fullName evidence="8">Putative copper export protein</fullName>
    </submittedName>
</protein>
<name>A0A0P1GB19_9RHOB</name>
<keyword evidence="9" id="KW-1185">Reference proteome</keyword>
<evidence type="ECO:0000256" key="2">
    <source>
        <dbReference type="ARBA" id="ARBA00022475"/>
    </source>
</evidence>
<dbReference type="GO" id="GO:0006825">
    <property type="term" value="P:copper ion transport"/>
    <property type="evidence" value="ECO:0007669"/>
    <property type="project" value="InterPro"/>
</dbReference>
<feature type="transmembrane region" description="Helical" evidence="6">
    <location>
        <begin position="85"/>
        <end position="109"/>
    </location>
</feature>
<evidence type="ECO:0000313" key="9">
    <source>
        <dbReference type="Proteomes" id="UP000052022"/>
    </source>
</evidence>
<feature type="transmembrane region" description="Helical" evidence="6">
    <location>
        <begin position="204"/>
        <end position="224"/>
    </location>
</feature>
<reference evidence="8 9" key="1">
    <citation type="submission" date="2015-09" db="EMBL/GenBank/DDBJ databases">
        <authorList>
            <consortium name="Swine Surveillance"/>
        </authorList>
    </citation>
    <scope>NUCLEOTIDE SEQUENCE [LARGE SCALE GENOMIC DNA]</scope>
    <source>
        <strain evidence="8 9">CECT 7557</strain>
    </source>
</reference>
<evidence type="ECO:0000256" key="4">
    <source>
        <dbReference type="ARBA" id="ARBA00022989"/>
    </source>
</evidence>
<dbReference type="PANTHER" id="PTHR34820">
    <property type="entry name" value="INNER MEMBRANE PROTEIN YEBZ"/>
    <property type="match status" value="1"/>
</dbReference>
<sequence length="304" mass="31376">MPDIWGLAAILAKFVLYVAAFGTAGLVIVRIVFAAATAPLAKRIQKQTLGLAVLTLLASVLGFALRGAALTGGADGMTDPEMLALLWQTPVGEALALRLWGAALIVAGLCIPRKGQSTAQWIAQGIAQWIAQGIVLAGALLVLGSFTQIGHIRGLDQVGASILLWLHLIGIALWIGVLPPLHYLSRKPEHLGEAAHLGHRFGQIAVIAVPALLMAGLVMGWMLIGSLAGLIQTTYGAVLLIKVALVAVLLGLAAANKLRFVPAMLGGDTGAAGHLARSIEIETAVVLLVLAITATLTSVLSLPG</sequence>
<dbReference type="InterPro" id="IPR032694">
    <property type="entry name" value="CopC/D"/>
</dbReference>
<dbReference type="Pfam" id="PF05425">
    <property type="entry name" value="CopD"/>
    <property type="match status" value="1"/>
</dbReference>
<dbReference type="GO" id="GO:0005886">
    <property type="term" value="C:plasma membrane"/>
    <property type="evidence" value="ECO:0007669"/>
    <property type="project" value="UniProtKB-SubCell"/>
</dbReference>
<feature type="transmembrane region" description="Helical" evidence="6">
    <location>
        <begin position="284"/>
        <end position="302"/>
    </location>
</feature>
<evidence type="ECO:0000256" key="6">
    <source>
        <dbReference type="SAM" id="Phobius"/>
    </source>
</evidence>
<dbReference type="PANTHER" id="PTHR34820:SF4">
    <property type="entry name" value="INNER MEMBRANE PROTEIN YEBZ"/>
    <property type="match status" value="1"/>
</dbReference>
<evidence type="ECO:0000313" key="8">
    <source>
        <dbReference type="EMBL" id="CUH78717.1"/>
    </source>
</evidence>
<evidence type="ECO:0000256" key="1">
    <source>
        <dbReference type="ARBA" id="ARBA00004651"/>
    </source>
</evidence>
<feature type="transmembrane region" description="Helical" evidence="6">
    <location>
        <begin position="236"/>
        <end position="255"/>
    </location>
</feature>
<accession>A0A0P1GB19</accession>
<dbReference type="AlphaFoldDB" id="A0A0P1GB19"/>
<keyword evidence="2" id="KW-1003">Cell membrane</keyword>
<comment type="subcellular location">
    <subcellularLocation>
        <location evidence="1">Cell membrane</location>
        <topology evidence="1">Multi-pass membrane protein</topology>
    </subcellularLocation>
</comment>
<evidence type="ECO:0000259" key="7">
    <source>
        <dbReference type="Pfam" id="PF05425"/>
    </source>
</evidence>
<feature type="transmembrane region" description="Helical" evidence="6">
    <location>
        <begin position="14"/>
        <end position="36"/>
    </location>
</feature>
<dbReference type="Proteomes" id="UP000052022">
    <property type="component" value="Unassembled WGS sequence"/>
</dbReference>
<dbReference type="OrthoDB" id="8478277at2"/>
<proteinExistence type="predicted"/>
<feature type="transmembrane region" description="Helical" evidence="6">
    <location>
        <begin position="48"/>
        <end position="65"/>
    </location>
</feature>
<feature type="transmembrane region" description="Helical" evidence="6">
    <location>
        <begin position="129"/>
        <end position="150"/>
    </location>
</feature>
<dbReference type="STRING" id="928856.SAMN04488049_1215"/>
<feature type="domain" description="Copper resistance protein D" evidence="7">
    <location>
        <begin position="199"/>
        <end position="296"/>
    </location>
</feature>